<dbReference type="STRING" id="47427.A0A2H3EFF2"/>
<dbReference type="InParanoid" id="A0A2H3EFF2"/>
<protein>
    <submittedName>
        <fullName evidence="2">Uncharacterized protein</fullName>
    </submittedName>
</protein>
<organism evidence="2 3">
    <name type="scientific">Armillaria gallica</name>
    <name type="common">Bulbous honey fungus</name>
    <name type="synonym">Armillaria bulbosa</name>
    <dbReference type="NCBI Taxonomy" id="47427"/>
    <lineage>
        <taxon>Eukaryota</taxon>
        <taxon>Fungi</taxon>
        <taxon>Dikarya</taxon>
        <taxon>Basidiomycota</taxon>
        <taxon>Agaricomycotina</taxon>
        <taxon>Agaricomycetes</taxon>
        <taxon>Agaricomycetidae</taxon>
        <taxon>Agaricales</taxon>
        <taxon>Marasmiineae</taxon>
        <taxon>Physalacriaceae</taxon>
        <taxon>Armillaria</taxon>
    </lineage>
</organism>
<dbReference type="Proteomes" id="UP000217790">
    <property type="component" value="Unassembled WGS sequence"/>
</dbReference>
<dbReference type="OMA" id="MAHNQKM"/>
<keyword evidence="3" id="KW-1185">Reference proteome</keyword>
<name>A0A2H3EFF2_ARMGA</name>
<evidence type="ECO:0000313" key="3">
    <source>
        <dbReference type="Proteomes" id="UP000217790"/>
    </source>
</evidence>
<feature type="compositionally biased region" description="Basic and acidic residues" evidence="1">
    <location>
        <begin position="12"/>
        <end position="21"/>
    </location>
</feature>
<feature type="region of interest" description="Disordered" evidence="1">
    <location>
        <begin position="1"/>
        <end position="21"/>
    </location>
</feature>
<sequence>MCASTQKMPRPTARDAPRFDSDKSENIRRFLLQMEDLFSDCSITDDAEKKKQLVWYTDADTEEEWKSLDEYDAGIFAKFKEAIIKNYPEAQDAESGTVNRLTHIMCLFKNFGLDEREEYLKFKRKFLTEARKLEKPPLIITN</sequence>
<accession>A0A2H3EFF2</accession>
<proteinExistence type="predicted"/>
<evidence type="ECO:0000313" key="2">
    <source>
        <dbReference type="EMBL" id="PBK98146.1"/>
    </source>
</evidence>
<dbReference type="AlphaFoldDB" id="A0A2H3EFF2"/>
<dbReference type="EMBL" id="KZ293648">
    <property type="protein sequence ID" value="PBK98146.1"/>
    <property type="molecule type" value="Genomic_DNA"/>
</dbReference>
<reference evidence="3" key="1">
    <citation type="journal article" date="2017" name="Nat. Ecol. Evol.">
        <title>Genome expansion and lineage-specific genetic innovations in the forest pathogenic fungi Armillaria.</title>
        <authorList>
            <person name="Sipos G."/>
            <person name="Prasanna A.N."/>
            <person name="Walter M.C."/>
            <person name="O'Connor E."/>
            <person name="Balint B."/>
            <person name="Krizsan K."/>
            <person name="Kiss B."/>
            <person name="Hess J."/>
            <person name="Varga T."/>
            <person name="Slot J."/>
            <person name="Riley R."/>
            <person name="Boka B."/>
            <person name="Rigling D."/>
            <person name="Barry K."/>
            <person name="Lee J."/>
            <person name="Mihaltcheva S."/>
            <person name="LaButti K."/>
            <person name="Lipzen A."/>
            <person name="Waldron R."/>
            <person name="Moloney N.M."/>
            <person name="Sperisen C."/>
            <person name="Kredics L."/>
            <person name="Vagvoelgyi C."/>
            <person name="Patrignani A."/>
            <person name="Fitzpatrick D."/>
            <person name="Nagy I."/>
            <person name="Doyle S."/>
            <person name="Anderson J.B."/>
            <person name="Grigoriev I.V."/>
            <person name="Gueldener U."/>
            <person name="Muensterkoetter M."/>
            <person name="Nagy L.G."/>
        </authorList>
    </citation>
    <scope>NUCLEOTIDE SEQUENCE [LARGE SCALE GENOMIC DNA]</scope>
    <source>
        <strain evidence="3">Ar21-2</strain>
    </source>
</reference>
<dbReference type="OrthoDB" id="3260546at2759"/>
<gene>
    <name evidence="2" type="ORF">ARMGADRAFT_920235</name>
</gene>
<evidence type="ECO:0000256" key="1">
    <source>
        <dbReference type="SAM" id="MobiDB-lite"/>
    </source>
</evidence>